<dbReference type="KEGG" id="mis:MICPUN_51194"/>
<feature type="compositionally biased region" description="Basic and acidic residues" evidence="1">
    <location>
        <begin position="1"/>
        <end position="19"/>
    </location>
</feature>
<feature type="compositionally biased region" description="Acidic residues" evidence="1">
    <location>
        <begin position="260"/>
        <end position="276"/>
    </location>
</feature>
<accession>C1FF74</accession>
<keyword evidence="3" id="KW-1185">Reference proteome</keyword>
<feature type="compositionally biased region" description="Low complexity" evidence="1">
    <location>
        <begin position="68"/>
        <end position="78"/>
    </location>
</feature>
<feature type="compositionally biased region" description="Polar residues" evidence="1">
    <location>
        <begin position="305"/>
        <end position="315"/>
    </location>
</feature>
<name>C1FF74_MICCC</name>
<dbReference type="RefSeq" id="XP_002507441.1">
    <property type="nucleotide sequence ID" value="XM_002507395.1"/>
</dbReference>
<evidence type="ECO:0000313" key="3">
    <source>
        <dbReference type="Proteomes" id="UP000002009"/>
    </source>
</evidence>
<dbReference type="GeneID" id="8250365"/>
<feature type="region of interest" description="Disordered" evidence="1">
    <location>
        <begin position="1"/>
        <end position="164"/>
    </location>
</feature>
<dbReference type="InParanoid" id="C1FF74"/>
<reference evidence="2 3" key="1">
    <citation type="journal article" date="2009" name="Science">
        <title>Green evolution and dynamic adaptations revealed by genomes of the marine picoeukaryotes Micromonas.</title>
        <authorList>
            <person name="Worden A.Z."/>
            <person name="Lee J.H."/>
            <person name="Mock T."/>
            <person name="Rouze P."/>
            <person name="Simmons M.P."/>
            <person name="Aerts A.L."/>
            <person name="Allen A.E."/>
            <person name="Cuvelier M.L."/>
            <person name="Derelle E."/>
            <person name="Everett M.V."/>
            <person name="Foulon E."/>
            <person name="Grimwood J."/>
            <person name="Gundlach H."/>
            <person name="Henrissat B."/>
            <person name="Napoli C."/>
            <person name="McDonald S.M."/>
            <person name="Parker M.S."/>
            <person name="Rombauts S."/>
            <person name="Salamov A."/>
            <person name="Von Dassow P."/>
            <person name="Badger J.H."/>
            <person name="Coutinho P.M."/>
            <person name="Demir E."/>
            <person name="Dubchak I."/>
            <person name="Gentemann C."/>
            <person name="Eikrem W."/>
            <person name="Gready J.E."/>
            <person name="John U."/>
            <person name="Lanier W."/>
            <person name="Lindquist E.A."/>
            <person name="Lucas S."/>
            <person name="Mayer K.F."/>
            <person name="Moreau H."/>
            <person name="Not F."/>
            <person name="Otillar R."/>
            <person name="Panaud O."/>
            <person name="Pangilinan J."/>
            <person name="Paulsen I."/>
            <person name="Piegu B."/>
            <person name="Poliakov A."/>
            <person name="Robbens S."/>
            <person name="Schmutz J."/>
            <person name="Toulza E."/>
            <person name="Wyss T."/>
            <person name="Zelensky A."/>
            <person name="Zhou K."/>
            <person name="Armbrust E.V."/>
            <person name="Bhattacharya D."/>
            <person name="Goodenough U.W."/>
            <person name="Van de Peer Y."/>
            <person name="Grigoriev I.V."/>
        </authorList>
    </citation>
    <scope>NUCLEOTIDE SEQUENCE [LARGE SCALE GENOMIC DNA]</scope>
    <source>
        <strain evidence="3">RCC299 / NOUM17</strain>
    </source>
</reference>
<feature type="region of interest" description="Disordered" evidence="1">
    <location>
        <begin position="218"/>
        <end position="315"/>
    </location>
</feature>
<gene>
    <name evidence="2" type="ORF">MICPUN_51194</name>
</gene>
<feature type="compositionally biased region" description="Low complexity" evidence="1">
    <location>
        <begin position="20"/>
        <end position="37"/>
    </location>
</feature>
<feature type="compositionally biased region" description="Low complexity" evidence="1">
    <location>
        <begin position="218"/>
        <end position="232"/>
    </location>
</feature>
<organism evidence="2 3">
    <name type="scientific">Micromonas commoda (strain RCC299 / NOUM17 / CCMP2709)</name>
    <name type="common">Picoplanktonic green alga</name>
    <dbReference type="NCBI Taxonomy" id="296587"/>
    <lineage>
        <taxon>Eukaryota</taxon>
        <taxon>Viridiplantae</taxon>
        <taxon>Chlorophyta</taxon>
        <taxon>Mamiellophyceae</taxon>
        <taxon>Mamiellales</taxon>
        <taxon>Mamiellaceae</taxon>
        <taxon>Micromonas</taxon>
    </lineage>
</organism>
<dbReference type="AlphaFoldDB" id="C1FF74"/>
<proteinExistence type="predicted"/>
<dbReference type="Proteomes" id="UP000002009">
    <property type="component" value="Chromosome 1"/>
</dbReference>
<sequence>MAGDSRVSDDGVSESRKSDAPSPIAAAPTAATPSGGDRPPPGGDSPGGGGADPGADRSDPSAFETSIAKDAAALADALPPETADKVAKTSRRVAERRRRNTNAQGDKHGATATNGQSPPTPPSPRSPAVTWRVGARALPAPLRQPVFESGANPGEAGLGGASDLPAREVLGSAGFEPGTNVKSRAGAVFAVKAAEARAAAMAELAPAELGVSAMDASTSASTSASIQSASGAEARTPAAPKFLRGGDLYDYVPPERIVDPADDDLDDPDGSDDDDDWLRRGLTADSSDFDRTALTDGARPIGGRSESTNPDLSLTRSATAAIAREMTAGAGGRHRGDARSHGFYIRRSHPEGRAALAAALAAEESDLSDVASSVESLE</sequence>
<evidence type="ECO:0000313" key="2">
    <source>
        <dbReference type="EMBL" id="ACO68699.1"/>
    </source>
</evidence>
<evidence type="ECO:0000256" key="1">
    <source>
        <dbReference type="SAM" id="MobiDB-lite"/>
    </source>
</evidence>
<protein>
    <submittedName>
        <fullName evidence="2">Uncharacterized protein</fullName>
    </submittedName>
</protein>
<feature type="compositionally biased region" description="Basic residues" evidence="1">
    <location>
        <begin position="88"/>
        <end position="100"/>
    </location>
</feature>
<dbReference type="EMBL" id="CP001574">
    <property type="protein sequence ID" value="ACO68699.1"/>
    <property type="molecule type" value="Genomic_DNA"/>
</dbReference>